<name>A0AAN8WXE8_HALRR</name>
<comment type="caution">
    <text evidence="1">The sequence shown here is derived from an EMBL/GenBank/DDBJ whole genome shotgun (WGS) entry which is preliminary data.</text>
</comment>
<feature type="non-terminal residue" evidence="1">
    <location>
        <position position="91"/>
    </location>
</feature>
<reference evidence="1 2" key="1">
    <citation type="submission" date="2023-11" db="EMBL/GenBank/DDBJ databases">
        <title>Halocaridina rubra genome assembly.</title>
        <authorList>
            <person name="Smith C."/>
        </authorList>
    </citation>
    <scope>NUCLEOTIDE SEQUENCE [LARGE SCALE GENOMIC DNA]</scope>
    <source>
        <strain evidence="1">EP-1</strain>
        <tissue evidence="1">Whole</tissue>
    </source>
</reference>
<protein>
    <submittedName>
        <fullName evidence="1">Uncharacterized protein</fullName>
    </submittedName>
</protein>
<proteinExistence type="predicted"/>
<keyword evidence="2" id="KW-1185">Reference proteome</keyword>
<accession>A0AAN8WXE8</accession>
<organism evidence="1 2">
    <name type="scientific">Halocaridina rubra</name>
    <name type="common">Hawaiian red shrimp</name>
    <dbReference type="NCBI Taxonomy" id="373956"/>
    <lineage>
        <taxon>Eukaryota</taxon>
        <taxon>Metazoa</taxon>
        <taxon>Ecdysozoa</taxon>
        <taxon>Arthropoda</taxon>
        <taxon>Crustacea</taxon>
        <taxon>Multicrustacea</taxon>
        <taxon>Malacostraca</taxon>
        <taxon>Eumalacostraca</taxon>
        <taxon>Eucarida</taxon>
        <taxon>Decapoda</taxon>
        <taxon>Pleocyemata</taxon>
        <taxon>Caridea</taxon>
        <taxon>Atyoidea</taxon>
        <taxon>Atyidae</taxon>
        <taxon>Halocaridina</taxon>
    </lineage>
</organism>
<dbReference type="EMBL" id="JAXCGZ010013351">
    <property type="protein sequence ID" value="KAK7072752.1"/>
    <property type="molecule type" value="Genomic_DNA"/>
</dbReference>
<gene>
    <name evidence="1" type="ORF">SK128_001961</name>
</gene>
<dbReference type="Proteomes" id="UP001381693">
    <property type="component" value="Unassembled WGS sequence"/>
</dbReference>
<sequence>MEKEKTEISLMLSHSAVMPACIFNFRGSGFDSRPERGRTKGQPYTPFECSTCGVSLRTFKKCWAFHRQDNMTAHLCITTYRSPNNEVLKLE</sequence>
<evidence type="ECO:0000313" key="2">
    <source>
        <dbReference type="Proteomes" id="UP001381693"/>
    </source>
</evidence>
<dbReference type="AlphaFoldDB" id="A0AAN8WXE8"/>
<evidence type="ECO:0000313" key="1">
    <source>
        <dbReference type="EMBL" id="KAK7072752.1"/>
    </source>
</evidence>